<name>A0A6Y1R1R2_SALDZ</name>
<feature type="domain" description="DUF1508" evidence="2">
    <location>
        <begin position="13"/>
        <end position="56"/>
    </location>
</feature>
<organism evidence="3">
    <name type="scientific">Salmonella diarizonae</name>
    <dbReference type="NCBI Taxonomy" id="59204"/>
    <lineage>
        <taxon>Bacteria</taxon>
        <taxon>Pseudomonadati</taxon>
        <taxon>Pseudomonadota</taxon>
        <taxon>Gammaproteobacteria</taxon>
        <taxon>Enterobacterales</taxon>
        <taxon>Enterobacteriaceae</taxon>
        <taxon>Salmonella</taxon>
    </lineage>
</organism>
<dbReference type="Pfam" id="PF07411">
    <property type="entry name" value="DUF1508"/>
    <property type="match status" value="2"/>
</dbReference>
<comment type="caution">
    <text evidence="3">The sequence shown here is derived from an EMBL/GenBank/DDBJ whole genome shotgun (WGS) entry which is preliminary data.</text>
</comment>
<proteinExistence type="inferred from homology"/>
<comment type="similarity">
    <text evidence="1">Belongs to the UPF0339 family. Duplicated subfamily.</text>
</comment>
<evidence type="ECO:0000256" key="1">
    <source>
        <dbReference type="ARBA" id="ARBA00007576"/>
    </source>
</evidence>
<dbReference type="PANTHER" id="PTHR40606:SF1">
    <property type="entry name" value="UPF0339 PROTEIN YEGP"/>
    <property type="match status" value="1"/>
</dbReference>
<sequence length="111" mass="12370">MAGWFYLIKSNGRQFRFVLKSANGETILTSKLYTTKGAAEIGIASVQTNSSLDDRYVLKDFSNNKFYFNIHAANHHVIGKSQMYATSKSRDIGVASVKENGSTRIVKDNTQ</sequence>
<dbReference type="InterPro" id="IPR051141">
    <property type="entry name" value="UPF0339_domain"/>
</dbReference>
<evidence type="ECO:0000259" key="2">
    <source>
        <dbReference type="Pfam" id="PF07411"/>
    </source>
</evidence>
<evidence type="ECO:0000313" key="3">
    <source>
        <dbReference type="EMBL" id="HAB3966937.1"/>
    </source>
</evidence>
<dbReference type="Gene3D" id="2.30.29.80">
    <property type="match status" value="1"/>
</dbReference>
<protein>
    <submittedName>
        <fullName evidence="3">DUF1508 domain-containing protein</fullName>
    </submittedName>
</protein>
<feature type="domain" description="DUF1508" evidence="2">
    <location>
        <begin position="62"/>
        <end position="108"/>
    </location>
</feature>
<reference evidence="3" key="2">
    <citation type="submission" date="2019-10" db="EMBL/GenBank/DDBJ databases">
        <authorList>
            <consortium name="NCBI Pathogen Detection Project"/>
        </authorList>
    </citation>
    <scope>NUCLEOTIDE SEQUENCE</scope>
    <source>
        <strain evidence="3">Salmonella enterica</strain>
    </source>
</reference>
<dbReference type="SUPFAM" id="SSF160113">
    <property type="entry name" value="YegP-like"/>
    <property type="match status" value="2"/>
</dbReference>
<dbReference type="PANTHER" id="PTHR40606">
    <property type="match status" value="1"/>
</dbReference>
<accession>A0A6Y1R1R2</accession>
<reference evidence="3" key="1">
    <citation type="journal article" date="2018" name="Genome Biol.">
        <title>SKESA: strategic k-mer extension for scrupulous assemblies.</title>
        <authorList>
            <person name="Souvorov A."/>
            <person name="Agarwala R."/>
            <person name="Lipman D.J."/>
        </authorList>
    </citation>
    <scope>NUCLEOTIDE SEQUENCE</scope>
    <source>
        <strain evidence="3">Salmonella enterica</strain>
    </source>
</reference>
<gene>
    <name evidence="3" type="ORF">GBX62_23935</name>
</gene>
<dbReference type="EMBL" id="DAAGOZ010000074">
    <property type="protein sequence ID" value="HAB3966937.1"/>
    <property type="molecule type" value="Genomic_DNA"/>
</dbReference>
<dbReference type="InterPro" id="IPR036913">
    <property type="entry name" value="YegP-like_sf"/>
</dbReference>
<dbReference type="InterPro" id="IPR010879">
    <property type="entry name" value="DUF1508"/>
</dbReference>
<dbReference type="AlphaFoldDB" id="A0A6Y1R1R2"/>